<evidence type="ECO:0000313" key="8">
    <source>
        <dbReference type="EMBL" id="CAG5123580.1"/>
    </source>
</evidence>
<dbReference type="InterPro" id="IPR050626">
    <property type="entry name" value="Peptidase_M16"/>
</dbReference>
<evidence type="ECO:0000259" key="7">
    <source>
        <dbReference type="Pfam" id="PF00675"/>
    </source>
</evidence>
<evidence type="ECO:0000256" key="2">
    <source>
        <dbReference type="ARBA" id="ARBA00022670"/>
    </source>
</evidence>
<keyword evidence="2" id="KW-0645">Protease</keyword>
<dbReference type="SUPFAM" id="SSF63411">
    <property type="entry name" value="LuxS/MPP-like metallohydrolase"/>
    <property type="match status" value="1"/>
</dbReference>
<reference evidence="8" key="1">
    <citation type="submission" date="2021-04" db="EMBL/GenBank/DDBJ databases">
        <authorList>
            <consortium name="Molecular Ecology Group"/>
        </authorList>
    </citation>
    <scope>NUCLEOTIDE SEQUENCE</scope>
</reference>
<dbReference type="OrthoDB" id="6147381at2759"/>
<dbReference type="Pfam" id="PF00675">
    <property type="entry name" value="Peptidase_M16"/>
    <property type="match status" value="1"/>
</dbReference>
<sequence length="149" mass="17514">VFMGSKKYPKENFWDEFLANNGGESNAWTDCERTCFYFVCHQHSFNKALDIFAQFFISPLFLKQAVDREIMAVDSEWQMLAINDRERMRNLIAYELVEEGHPMGKFMAGNVKSLKEDPEKNGINVYEQLHSFYVKMYSAHYMTLVVHSM</sequence>
<dbReference type="GO" id="GO:0006508">
    <property type="term" value="P:proteolysis"/>
    <property type="evidence" value="ECO:0007669"/>
    <property type="project" value="UniProtKB-KW"/>
</dbReference>
<keyword evidence="5" id="KW-0862">Zinc</keyword>
<dbReference type="Gene3D" id="3.30.830.10">
    <property type="entry name" value="Metalloenzyme, LuxS/M16 peptidase-like"/>
    <property type="match status" value="1"/>
</dbReference>
<feature type="non-terminal residue" evidence="8">
    <location>
        <position position="1"/>
    </location>
</feature>
<evidence type="ECO:0000313" key="9">
    <source>
        <dbReference type="Proteomes" id="UP000678393"/>
    </source>
</evidence>
<evidence type="ECO:0000256" key="3">
    <source>
        <dbReference type="ARBA" id="ARBA00022723"/>
    </source>
</evidence>
<evidence type="ECO:0000256" key="5">
    <source>
        <dbReference type="ARBA" id="ARBA00022833"/>
    </source>
</evidence>
<dbReference type="InterPro" id="IPR011249">
    <property type="entry name" value="Metalloenz_LuxS/M16"/>
</dbReference>
<keyword evidence="9" id="KW-1185">Reference proteome</keyword>
<dbReference type="PANTHER" id="PTHR43690:SF18">
    <property type="entry name" value="INSULIN-DEGRADING ENZYME-RELATED"/>
    <property type="match status" value="1"/>
</dbReference>
<accession>A0A8S3Z783</accession>
<protein>
    <recommendedName>
        <fullName evidence="7">Peptidase M16 N-terminal domain-containing protein</fullName>
    </recommendedName>
</protein>
<keyword evidence="6" id="KW-0482">Metalloprotease</keyword>
<gene>
    <name evidence="8" type="ORF">CUNI_LOCUS9138</name>
</gene>
<evidence type="ECO:0000256" key="4">
    <source>
        <dbReference type="ARBA" id="ARBA00022801"/>
    </source>
</evidence>
<dbReference type="GO" id="GO:0046872">
    <property type="term" value="F:metal ion binding"/>
    <property type="evidence" value="ECO:0007669"/>
    <property type="project" value="UniProtKB-KW"/>
</dbReference>
<evidence type="ECO:0000256" key="6">
    <source>
        <dbReference type="ARBA" id="ARBA00023049"/>
    </source>
</evidence>
<dbReference type="InterPro" id="IPR011765">
    <property type="entry name" value="Pept_M16_N"/>
</dbReference>
<dbReference type="GO" id="GO:0008237">
    <property type="term" value="F:metallopeptidase activity"/>
    <property type="evidence" value="ECO:0007669"/>
    <property type="project" value="UniProtKB-KW"/>
</dbReference>
<dbReference type="AlphaFoldDB" id="A0A8S3Z783"/>
<feature type="non-terminal residue" evidence="8">
    <location>
        <position position="149"/>
    </location>
</feature>
<evidence type="ECO:0000256" key="1">
    <source>
        <dbReference type="ARBA" id="ARBA00007261"/>
    </source>
</evidence>
<dbReference type="EMBL" id="CAJHNH020001557">
    <property type="protein sequence ID" value="CAG5123580.1"/>
    <property type="molecule type" value="Genomic_DNA"/>
</dbReference>
<dbReference type="PANTHER" id="PTHR43690">
    <property type="entry name" value="NARDILYSIN"/>
    <property type="match status" value="1"/>
</dbReference>
<comment type="caution">
    <text evidence="8">The sequence shown here is derived from an EMBL/GenBank/DDBJ whole genome shotgun (WGS) entry which is preliminary data.</text>
</comment>
<keyword evidence="3" id="KW-0479">Metal-binding</keyword>
<name>A0A8S3Z783_9EUPU</name>
<feature type="domain" description="Peptidase M16 N-terminal" evidence="7">
    <location>
        <begin position="1"/>
        <end position="84"/>
    </location>
</feature>
<organism evidence="8 9">
    <name type="scientific">Candidula unifasciata</name>
    <dbReference type="NCBI Taxonomy" id="100452"/>
    <lineage>
        <taxon>Eukaryota</taxon>
        <taxon>Metazoa</taxon>
        <taxon>Spiralia</taxon>
        <taxon>Lophotrochozoa</taxon>
        <taxon>Mollusca</taxon>
        <taxon>Gastropoda</taxon>
        <taxon>Heterobranchia</taxon>
        <taxon>Euthyneura</taxon>
        <taxon>Panpulmonata</taxon>
        <taxon>Eupulmonata</taxon>
        <taxon>Stylommatophora</taxon>
        <taxon>Helicina</taxon>
        <taxon>Helicoidea</taxon>
        <taxon>Geomitridae</taxon>
        <taxon>Candidula</taxon>
    </lineage>
</organism>
<comment type="similarity">
    <text evidence="1">Belongs to the peptidase M16 family.</text>
</comment>
<dbReference type="Proteomes" id="UP000678393">
    <property type="component" value="Unassembled WGS sequence"/>
</dbReference>
<proteinExistence type="inferred from homology"/>
<keyword evidence="4" id="KW-0378">Hydrolase</keyword>